<sequence>GPALGELLLGPMLPVHEGPDSSPAAGLVAPALLIPEGASTIRPRIGQEEVEALVAGIGVHYTLRLVPYFLAPYQVRAPSAHGGAGVVSDHVVAVNALNRRAEIWEPQEHELVADLPGHHPRLHPEITEPQALAIALQGIRRHHTVNVDHTEQHGEAIVIETRRLPPEIGDIEIGPRVLIYVPFWYVEGNDGRVILDAVTGRRTSDESPP</sequence>
<reference evidence="1" key="2">
    <citation type="journal article" date="2014" name="ISME J.">
        <title>Microbial stratification in low pH oxic and suboxic macroscopic growths along an acid mine drainage.</title>
        <authorList>
            <person name="Mendez-Garcia C."/>
            <person name="Mesa V."/>
            <person name="Sprenger R.R."/>
            <person name="Richter M."/>
            <person name="Diez M.S."/>
            <person name="Solano J."/>
            <person name="Bargiela R."/>
            <person name="Golyshina O.V."/>
            <person name="Manteca A."/>
            <person name="Ramos J.L."/>
            <person name="Gallego J.R."/>
            <person name="Llorente I."/>
            <person name="Martins Dos Santos V.A."/>
            <person name="Jensen O.N."/>
            <person name="Pelaez A.I."/>
            <person name="Sanchez J."/>
            <person name="Ferrer M."/>
        </authorList>
    </citation>
    <scope>NUCLEOTIDE SEQUENCE</scope>
</reference>
<organism evidence="1">
    <name type="scientific">mine drainage metagenome</name>
    <dbReference type="NCBI Taxonomy" id="410659"/>
    <lineage>
        <taxon>unclassified sequences</taxon>
        <taxon>metagenomes</taxon>
        <taxon>ecological metagenomes</taxon>
    </lineage>
</organism>
<comment type="caution">
    <text evidence="1">The sequence shown here is derived from an EMBL/GenBank/DDBJ whole genome shotgun (WGS) entry which is preliminary data.</text>
</comment>
<gene>
    <name evidence="1" type="ORF">B1B_06743</name>
</gene>
<dbReference type="EMBL" id="AUZY01004276">
    <property type="protein sequence ID" value="EQD64028.1"/>
    <property type="molecule type" value="Genomic_DNA"/>
</dbReference>
<evidence type="ECO:0000313" key="1">
    <source>
        <dbReference type="EMBL" id="EQD64028.1"/>
    </source>
</evidence>
<feature type="non-terminal residue" evidence="1">
    <location>
        <position position="1"/>
    </location>
</feature>
<name>T1B6E9_9ZZZZ</name>
<protein>
    <submittedName>
        <fullName evidence="1">Uncharacterized protein</fullName>
    </submittedName>
</protein>
<dbReference type="AlphaFoldDB" id="T1B6E9"/>
<accession>T1B6E9</accession>
<proteinExistence type="predicted"/>
<reference evidence="1" key="1">
    <citation type="submission" date="2013-08" db="EMBL/GenBank/DDBJ databases">
        <authorList>
            <person name="Mendez C."/>
            <person name="Richter M."/>
            <person name="Ferrer M."/>
            <person name="Sanchez J."/>
        </authorList>
    </citation>
    <scope>NUCLEOTIDE SEQUENCE</scope>
</reference>